<dbReference type="InterPro" id="IPR027417">
    <property type="entry name" value="P-loop_NTPase"/>
</dbReference>
<keyword evidence="3" id="KW-1185">Reference proteome</keyword>
<dbReference type="AlphaFoldDB" id="Q0VT52"/>
<reference evidence="2 3" key="1">
    <citation type="journal article" date="2006" name="Nat. Biotechnol.">
        <title>Genome sequence of the ubiquitous hydrocarbon-degrading marine bacterium Alcanivorax borkumensis.</title>
        <authorList>
            <person name="Schneiker S."/>
            <person name="Martins dos Santos V.A.P."/>
            <person name="Bartels D."/>
            <person name="Bekel T."/>
            <person name="Brecht M."/>
            <person name="Buhrmester J."/>
            <person name="Chernikova T.N."/>
            <person name="Denaro R."/>
            <person name="Ferrer M."/>
            <person name="Gertler C."/>
            <person name="Goesmann A."/>
            <person name="Golyshina O.V."/>
            <person name="Kaminski F."/>
            <person name="Khachane A.N."/>
            <person name="Lang S."/>
            <person name="Linke B."/>
            <person name="McHardy A.C."/>
            <person name="Meyer F."/>
            <person name="Nechitaylo T."/>
            <person name="Puehler A."/>
            <person name="Regenhardt D."/>
            <person name="Rupp O."/>
            <person name="Sabirova J.S."/>
            <person name="Selbitschka W."/>
            <person name="Yakimov M.M."/>
            <person name="Timmis K.N."/>
            <person name="Vorhoelter F.-J."/>
            <person name="Weidner S."/>
            <person name="Kaiser O."/>
            <person name="Golyshin P.N."/>
        </authorList>
    </citation>
    <scope>NUCLEOTIDE SEQUENCE [LARGE SCALE GENOMIC DNA]</scope>
    <source>
        <strain evidence="3">ATCC 700651 / DSM 11573 / NCIMB 13689 / SK2</strain>
    </source>
</reference>
<dbReference type="KEGG" id="abo:ABO_0220"/>
<accession>Q0VT52</accession>
<dbReference type="InterPro" id="IPR011006">
    <property type="entry name" value="CheY-like_superfamily"/>
</dbReference>
<evidence type="ECO:0000259" key="1">
    <source>
        <dbReference type="Pfam" id="PF16968"/>
    </source>
</evidence>
<protein>
    <recommendedName>
        <fullName evidence="1">Pilus assembly protein TadZ N-terminal domain-containing protein</fullName>
    </recommendedName>
</protein>
<dbReference type="HOGENOM" id="CLU_043017_0_0_6"/>
<dbReference type="InterPro" id="IPR031580">
    <property type="entry name" value="TadZ_N"/>
</dbReference>
<gene>
    <name evidence="2" type="ordered locus">ABO_0220</name>
</gene>
<dbReference type="OrthoDB" id="5813333at2"/>
<organism evidence="2 3">
    <name type="scientific">Alcanivorax borkumensis (strain ATCC 700651 / DSM 11573 / NCIMB 13689 / SK2)</name>
    <dbReference type="NCBI Taxonomy" id="393595"/>
    <lineage>
        <taxon>Bacteria</taxon>
        <taxon>Pseudomonadati</taxon>
        <taxon>Pseudomonadota</taxon>
        <taxon>Gammaproteobacteria</taxon>
        <taxon>Oceanospirillales</taxon>
        <taxon>Alcanivoracaceae</taxon>
        <taxon>Alcanivorax</taxon>
    </lineage>
</organism>
<dbReference type="SUPFAM" id="SSF52172">
    <property type="entry name" value="CheY-like"/>
    <property type="match status" value="1"/>
</dbReference>
<dbReference type="Pfam" id="PF16968">
    <property type="entry name" value="TadZ_N"/>
    <property type="match status" value="1"/>
</dbReference>
<proteinExistence type="predicted"/>
<dbReference type="EMBL" id="AM286690">
    <property type="protein sequence ID" value="CAL15668.1"/>
    <property type="molecule type" value="Genomic_DNA"/>
</dbReference>
<dbReference type="RefSeq" id="WP_011587516.1">
    <property type="nucleotide sequence ID" value="NC_008260.1"/>
</dbReference>
<dbReference type="STRING" id="393595.ABO_0220"/>
<dbReference type="Gene3D" id="3.40.50.300">
    <property type="entry name" value="P-loop containing nucleotide triphosphate hydrolases"/>
    <property type="match status" value="1"/>
</dbReference>
<name>Q0VT52_ALCBS</name>
<sequence>MTEESLLAVVEDEGAYAWLDDALQGSGRIERVSRSDLSRVLRLLEATNSTVALVEVSDVDSSQSMAVITALSNARPWITVMALCRYADQETLLQCMRAGARDCVIVGCEAVELRDRLRRHQLVRPGHVGDELTSRTKNLILVAGVSPRVDTTFLTQNIAATMASCSSQQTTLAIDVVSNSEQIFHLENRGTYDLTQLLASPDTVDHTLIETALEEYRPGLRLLAGGTGVDFLGDQGVDLFIALSRLMGMFDRIILNVGCEQHSSWIKTIGVHVSDLIVAAHPEVGQLKAVREHIANWRPHLPKDSEVHFVIDGYESAIPPSLDDVNGSTGVEVAAAFPMDWKHRLESINLGVPIRESAPRSAYNRKMNGLVSDLMGGRDPNIKSVQGGWVAKLMHGNKA</sequence>
<evidence type="ECO:0000313" key="3">
    <source>
        <dbReference type="Proteomes" id="UP000008871"/>
    </source>
</evidence>
<feature type="domain" description="Pilus assembly protein TadZ N-terminal" evidence="1">
    <location>
        <begin position="6"/>
        <end position="120"/>
    </location>
</feature>
<dbReference type="SUPFAM" id="SSF52540">
    <property type="entry name" value="P-loop containing nucleoside triphosphate hydrolases"/>
    <property type="match status" value="1"/>
</dbReference>
<dbReference type="Proteomes" id="UP000008871">
    <property type="component" value="Chromosome"/>
</dbReference>
<dbReference type="eggNOG" id="COG4963">
    <property type="taxonomic scope" value="Bacteria"/>
</dbReference>
<dbReference type="eggNOG" id="COG0745">
    <property type="taxonomic scope" value="Bacteria"/>
</dbReference>
<dbReference type="Gene3D" id="3.40.50.2300">
    <property type="match status" value="1"/>
</dbReference>
<evidence type="ECO:0000313" key="2">
    <source>
        <dbReference type="EMBL" id="CAL15668.1"/>
    </source>
</evidence>